<keyword evidence="1" id="KW-0472">Membrane</keyword>
<proteinExistence type="predicted"/>
<keyword evidence="1" id="KW-1133">Transmembrane helix</keyword>
<evidence type="ECO:0000313" key="2">
    <source>
        <dbReference type="EMBL" id="SOE70271.1"/>
    </source>
</evidence>
<feature type="transmembrane region" description="Helical" evidence="1">
    <location>
        <begin position="34"/>
        <end position="61"/>
    </location>
</feature>
<evidence type="ECO:0000313" key="3">
    <source>
        <dbReference type="Proteomes" id="UP000219440"/>
    </source>
</evidence>
<protein>
    <submittedName>
        <fullName evidence="2">Uncharacterized protein</fullName>
    </submittedName>
</protein>
<gene>
    <name evidence="2" type="ORF">SAMN06296378_2185</name>
</gene>
<accession>A0A2C8ZWF8</accession>
<feature type="transmembrane region" description="Helical" evidence="1">
    <location>
        <begin position="68"/>
        <end position="87"/>
    </location>
</feature>
<dbReference type="Proteomes" id="UP000219440">
    <property type="component" value="Unassembled WGS sequence"/>
</dbReference>
<dbReference type="AlphaFoldDB" id="A0A2C8ZWF8"/>
<evidence type="ECO:0000256" key="1">
    <source>
        <dbReference type="SAM" id="Phobius"/>
    </source>
</evidence>
<name>A0A2C8ZWF8_9MICO</name>
<keyword evidence="3" id="KW-1185">Reference proteome</keyword>
<sequence>MLTLTVLTHAGQFSSVTADCGSGSGPFTGLECNSTALSVAVLALIAVMILSYVPSVGMVIVSLIRKKVIFLWPLAGVILIVVAFYLATSLAGMTVPTGAGS</sequence>
<dbReference type="EMBL" id="OCST01000004">
    <property type="protein sequence ID" value="SOE70271.1"/>
    <property type="molecule type" value="Genomic_DNA"/>
</dbReference>
<keyword evidence="1" id="KW-0812">Transmembrane</keyword>
<reference evidence="2 3" key="1">
    <citation type="submission" date="2017-09" db="EMBL/GenBank/DDBJ databases">
        <authorList>
            <person name="Ehlers B."/>
            <person name="Leendertz F.H."/>
        </authorList>
    </citation>
    <scope>NUCLEOTIDE SEQUENCE [LARGE SCALE GENOMIC DNA]</scope>
    <source>
        <strain evidence="2 3">CGMCC 1.05381</strain>
    </source>
</reference>
<organism evidence="2 3">
    <name type="scientific">Salinibacterium xinjiangense</name>
    <dbReference type="NCBI Taxonomy" id="386302"/>
    <lineage>
        <taxon>Bacteria</taxon>
        <taxon>Bacillati</taxon>
        <taxon>Actinomycetota</taxon>
        <taxon>Actinomycetes</taxon>
        <taxon>Micrococcales</taxon>
        <taxon>Microbacteriaceae</taxon>
        <taxon>Salinibacterium</taxon>
    </lineage>
</organism>